<evidence type="ECO:0000313" key="16">
    <source>
        <dbReference type="Proteomes" id="UP001234989"/>
    </source>
</evidence>
<comment type="similarity">
    <text evidence="3">Belongs to the ZW10 family.</text>
</comment>
<keyword evidence="10" id="KW-0137">Centromere</keyword>
<evidence type="ECO:0000256" key="1">
    <source>
        <dbReference type="ARBA" id="ARBA00004496"/>
    </source>
</evidence>
<evidence type="ECO:0000256" key="6">
    <source>
        <dbReference type="ARBA" id="ARBA00022618"/>
    </source>
</evidence>
<keyword evidence="16" id="KW-1185">Reference proteome</keyword>
<dbReference type="Proteomes" id="UP001234989">
    <property type="component" value="Chromosome 5"/>
</dbReference>
<evidence type="ECO:0000256" key="4">
    <source>
        <dbReference type="ARBA" id="ARBA00022454"/>
    </source>
</evidence>
<dbReference type="InterPro" id="IPR048343">
    <property type="entry name" value="ZW10_C"/>
</dbReference>
<accession>A0AAF0QUQ7</accession>
<feature type="domain" description="Centromere/kinetochore protein zw10 middle" evidence="12">
    <location>
        <begin position="173"/>
        <end position="407"/>
    </location>
</feature>
<comment type="subcellular location">
    <subcellularLocation>
        <location evidence="2">Chromosome</location>
        <location evidence="2">Centromere</location>
        <location evidence="2">Kinetochore</location>
    </subcellularLocation>
    <subcellularLocation>
        <location evidence="1">Cytoplasm</location>
    </subcellularLocation>
</comment>
<dbReference type="InterPro" id="IPR046362">
    <property type="entry name" value="Zw10/DSL1_C_sf"/>
</dbReference>
<evidence type="ECO:0000256" key="2">
    <source>
        <dbReference type="ARBA" id="ARBA00004629"/>
    </source>
</evidence>
<evidence type="ECO:0000259" key="11">
    <source>
        <dbReference type="Pfam" id="PF06248"/>
    </source>
</evidence>
<dbReference type="GO" id="GO:0005634">
    <property type="term" value="C:nucleus"/>
    <property type="evidence" value="ECO:0007669"/>
    <property type="project" value="InterPro"/>
</dbReference>
<evidence type="ECO:0000256" key="3">
    <source>
        <dbReference type="ARBA" id="ARBA00006245"/>
    </source>
</evidence>
<dbReference type="InterPro" id="IPR048344">
    <property type="entry name" value="Zw10_middle"/>
</dbReference>
<dbReference type="Pfam" id="PF22766">
    <property type="entry name" value="ZW10_C2"/>
    <property type="match status" value="1"/>
</dbReference>
<reference evidence="15" key="1">
    <citation type="submission" date="2023-08" db="EMBL/GenBank/DDBJ databases">
        <title>A de novo genome assembly of Solanum verrucosum Schlechtendal, a Mexican diploid species geographically isolated from the other diploid A-genome species in potato relatives.</title>
        <authorList>
            <person name="Hosaka K."/>
        </authorList>
    </citation>
    <scope>NUCLEOTIDE SEQUENCE</scope>
    <source>
        <tissue evidence="15">Young leaves</tissue>
    </source>
</reference>
<dbReference type="EMBL" id="CP133616">
    <property type="protein sequence ID" value="WMV30704.1"/>
    <property type="molecule type" value="Genomic_DNA"/>
</dbReference>
<feature type="domain" description="Centromere/kinetochore protein zw10 N-terminal" evidence="11">
    <location>
        <begin position="38"/>
        <end position="129"/>
    </location>
</feature>
<dbReference type="GO" id="GO:1990423">
    <property type="term" value="C:RZZ complex"/>
    <property type="evidence" value="ECO:0007669"/>
    <property type="project" value="TreeGrafter"/>
</dbReference>
<keyword evidence="5" id="KW-0963">Cytoplasm</keyword>
<gene>
    <name evidence="15" type="ORF">MTR67_024089</name>
</gene>
<dbReference type="PANTHER" id="PTHR12205:SF0">
    <property type="entry name" value="CENTROMERE_KINETOCHORE PROTEIN ZW10 HOMOLOG"/>
    <property type="match status" value="1"/>
</dbReference>
<evidence type="ECO:0000259" key="14">
    <source>
        <dbReference type="Pfam" id="PF22766"/>
    </source>
</evidence>
<evidence type="ECO:0000313" key="15">
    <source>
        <dbReference type="EMBL" id="WMV30704.1"/>
    </source>
</evidence>
<dbReference type="Pfam" id="PF06248">
    <property type="entry name" value="Zw10_N"/>
    <property type="match status" value="1"/>
</dbReference>
<dbReference type="InterPro" id="IPR009361">
    <property type="entry name" value="Zw10_N"/>
</dbReference>
<keyword evidence="4" id="KW-0158">Chromosome</keyword>
<evidence type="ECO:0000256" key="10">
    <source>
        <dbReference type="ARBA" id="ARBA00023328"/>
    </source>
</evidence>
<feature type="domain" description="ZW10 C-terminal helical" evidence="14">
    <location>
        <begin position="655"/>
        <end position="811"/>
    </location>
</feature>
<dbReference type="GO" id="GO:0005737">
    <property type="term" value="C:cytoplasm"/>
    <property type="evidence" value="ECO:0007669"/>
    <property type="project" value="UniProtKB-SubCell"/>
</dbReference>
<proteinExistence type="inferred from homology"/>
<evidence type="ECO:0000256" key="7">
    <source>
        <dbReference type="ARBA" id="ARBA00022776"/>
    </source>
</evidence>
<evidence type="ECO:0000259" key="13">
    <source>
        <dbReference type="Pfam" id="PF20666"/>
    </source>
</evidence>
<dbReference type="PANTHER" id="PTHR12205">
    <property type="entry name" value="CENTROMERE/KINETOCHORE PROTEIN ZW10"/>
    <property type="match status" value="1"/>
</dbReference>
<feature type="domain" description="Centromere/kinetochore protein zw10 C-terminal" evidence="13">
    <location>
        <begin position="449"/>
        <end position="538"/>
    </location>
</feature>
<keyword evidence="7" id="KW-0498">Mitosis</keyword>
<evidence type="ECO:0000256" key="8">
    <source>
        <dbReference type="ARBA" id="ARBA00022838"/>
    </source>
</evidence>
<evidence type="ECO:0000259" key="12">
    <source>
        <dbReference type="Pfam" id="PF20665"/>
    </source>
</evidence>
<evidence type="ECO:0000256" key="9">
    <source>
        <dbReference type="ARBA" id="ARBA00023306"/>
    </source>
</evidence>
<evidence type="ECO:0008006" key="17">
    <source>
        <dbReference type="Google" id="ProtNLM"/>
    </source>
</evidence>
<keyword evidence="9" id="KW-0131">Cell cycle</keyword>
<protein>
    <recommendedName>
        <fullName evidence="17">ATZW10</fullName>
    </recommendedName>
</protein>
<dbReference type="GO" id="GO:0007094">
    <property type="term" value="P:mitotic spindle assembly checkpoint signaling"/>
    <property type="evidence" value="ECO:0007669"/>
    <property type="project" value="TreeGrafter"/>
</dbReference>
<keyword evidence="6" id="KW-0132">Cell division</keyword>
<dbReference type="AlphaFoldDB" id="A0AAF0QUQ7"/>
<dbReference type="GO" id="GO:0006888">
    <property type="term" value="P:endoplasmic reticulum to Golgi vesicle-mediated transport"/>
    <property type="evidence" value="ECO:0007669"/>
    <property type="project" value="TreeGrafter"/>
</dbReference>
<dbReference type="InterPro" id="IPR055148">
    <property type="entry name" value="ZW10_C_2"/>
</dbReference>
<dbReference type="GO" id="GO:0051301">
    <property type="term" value="P:cell division"/>
    <property type="evidence" value="ECO:0007669"/>
    <property type="project" value="UniProtKB-KW"/>
</dbReference>
<sequence>MDVLFNSIDVRDLLSSPDIDDVNSPLSAPDLRLLIDSLQLRSVDIKSKVRQYILSHHSEFSTLFSQCSNVVSKSENLSSQVSDLIQLISDHPIEAQTKAVIDEILVKNREEKEKRELLGLLDVILELSDRLRFVKEEIKVGRVEHSAEALRELKAVLVTGNDEEKLPLVYGLLKDEWTECFEEMQEVLLQCMDNAVWFEQENNTVHLKYQLSIRGVDGIELHTILKAIDAVGILDYGLAKVADLMIKHVIMPVVSFRSTIVVEWINQESGNGVKANLKILPSADPNVVSIDGGSMYSVLIDVVKFITKSLCFENSTWMLCFGKLTWPRMSDLIVSNFLSKKVPDDASKLADFQKIVKCTSNFEASLKELMFIASSDGKDERLSKFADNVEVHFSSRQKVEILAKARNQLLQSDFRLSELFLQDGTRRNSKVKDDDNAESSSDLVVDLLFTSERCVVSEAASQLMKLVHGILKDVCLSSSRVGLGFYHSARDSLLLYEAIIPVKFERQLDSINHSAVLIHNDCHYLSQEILGLAFEIIMESLKLFIDTPHTLLYQALFCASNASLSRVLVLLSYEPERRPLLLFFIGGRIYRSDFPASMKELVVFADLAPRFQMLAEEVLQRQIKLVIYNLKQAIDGANGFQNTHQMKQYESAKLSIDQVIFILEKVYIIWHRLLLPSAYKRSMSMVLEEVFSRIANDILLLDDIAAEETLQLQRLIHLLFENLSSLLDSVLAINQTGKLQESPVQTLDDLIPSLQKLHKLADLLDMPLKSITAAWETDELINHGFKQSEVEDFIRAIFADSPLRKECLRRIESRYYQAFSYS</sequence>
<evidence type="ECO:0000256" key="5">
    <source>
        <dbReference type="ARBA" id="ARBA00022490"/>
    </source>
</evidence>
<keyword evidence="8" id="KW-0995">Kinetochore</keyword>
<dbReference type="Pfam" id="PF20666">
    <property type="entry name" value="ZW10_C"/>
    <property type="match status" value="1"/>
</dbReference>
<dbReference type="Gene3D" id="1.10.357.150">
    <property type="match status" value="1"/>
</dbReference>
<name>A0AAF0QUQ7_SOLVR</name>
<dbReference type="Pfam" id="PF20665">
    <property type="entry name" value="Zw10_middle"/>
    <property type="match status" value="1"/>
</dbReference>
<organism evidence="15 16">
    <name type="scientific">Solanum verrucosum</name>
    <dbReference type="NCBI Taxonomy" id="315347"/>
    <lineage>
        <taxon>Eukaryota</taxon>
        <taxon>Viridiplantae</taxon>
        <taxon>Streptophyta</taxon>
        <taxon>Embryophyta</taxon>
        <taxon>Tracheophyta</taxon>
        <taxon>Spermatophyta</taxon>
        <taxon>Magnoliopsida</taxon>
        <taxon>eudicotyledons</taxon>
        <taxon>Gunneridae</taxon>
        <taxon>Pentapetalae</taxon>
        <taxon>asterids</taxon>
        <taxon>lamiids</taxon>
        <taxon>Solanales</taxon>
        <taxon>Solanaceae</taxon>
        <taxon>Solanoideae</taxon>
        <taxon>Solaneae</taxon>
        <taxon>Solanum</taxon>
    </lineage>
</organism>